<proteinExistence type="inferred from homology"/>
<feature type="domain" description="SWIM-type" evidence="7">
    <location>
        <begin position="21"/>
        <end position="57"/>
    </location>
</feature>
<keyword evidence="3 5" id="KW-0863">Zinc-finger</keyword>
<dbReference type="AlphaFoldDB" id="A0A445A1Y3"/>
<dbReference type="Proteomes" id="UP000289738">
    <property type="component" value="Chromosome B03"/>
</dbReference>
<keyword evidence="2 6" id="KW-0479">Metal-binding</keyword>
<dbReference type="SMART" id="SM00575">
    <property type="entry name" value="ZnF_PMZ"/>
    <property type="match status" value="1"/>
</dbReference>
<evidence type="ECO:0000256" key="2">
    <source>
        <dbReference type="ARBA" id="ARBA00022723"/>
    </source>
</evidence>
<dbReference type="PROSITE" id="PS50966">
    <property type="entry name" value="ZF_SWIM"/>
    <property type="match status" value="1"/>
</dbReference>
<dbReference type="PANTHER" id="PTHR31669">
    <property type="entry name" value="PROTEIN FAR1-RELATED SEQUENCE 10-RELATED"/>
    <property type="match status" value="1"/>
</dbReference>
<reference evidence="8 9" key="1">
    <citation type="submission" date="2019-01" db="EMBL/GenBank/DDBJ databases">
        <title>Sequencing of cultivated peanut Arachis hypogaea provides insights into genome evolution and oil improvement.</title>
        <authorList>
            <person name="Chen X."/>
        </authorList>
    </citation>
    <scope>NUCLEOTIDE SEQUENCE [LARGE SCALE GENOMIC DNA]</scope>
    <source>
        <strain evidence="9">cv. Fuhuasheng</strain>
        <tissue evidence="8">Leaves</tissue>
    </source>
</reference>
<keyword evidence="6" id="KW-0539">Nucleus</keyword>
<dbReference type="InterPro" id="IPR007527">
    <property type="entry name" value="Znf_SWIM"/>
</dbReference>
<evidence type="ECO:0000313" key="8">
    <source>
        <dbReference type="EMBL" id="RYR20454.1"/>
    </source>
</evidence>
<dbReference type="InterPro" id="IPR031052">
    <property type="entry name" value="FHY3/FAR1"/>
</dbReference>
<organism evidence="8 9">
    <name type="scientific">Arachis hypogaea</name>
    <name type="common">Peanut</name>
    <dbReference type="NCBI Taxonomy" id="3818"/>
    <lineage>
        <taxon>Eukaryota</taxon>
        <taxon>Viridiplantae</taxon>
        <taxon>Streptophyta</taxon>
        <taxon>Embryophyta</taxon>
        <taxon>Tracheophyta</taxon>
        <taxon>Spermatophyta</taxon>
        <taxon>Magnoliopsida</taxon>
        <taxon>eudicotyledons</taxon>
        <taxon>Gunneridae</taxon>
        <taxon>Pentapetalae</taxon>
        <taxon>rosids</taxon>
        <taxon>fabids</taxon>
        <taxon>Fabales</taxon>
        <taxon>Fabaceae</taxon>
        <taxon>Papilionoideae</taxon>
        <taxon>50 kb inversion clade</taxon>
        <taxon>dalbergioids sensu lato</taxon>
        <taxon>Dalbergieae</taxon>
        <taxon>Pterocarpus clade</taxon>
        <taxon>Arachis</taxon>
    </lineage>
</organism>
<keyword evidence="4 6" id="KW-0862">Zinc</keyword>
<keyword evidence="9" id="KW-1185">Reference proteome</keyword>
<accession>A0A445A1Y3</accession>
<gene>
    <name evidence="8" type="ORF">Ahy_B03g065587</name>
</gene>
<evidence type="ECO:0000259" key="7">
    <source>
        <dbReference type="PROSITE" id="PS50966"/>
    </source>
</evidence>
<comment type="similarity">
    <text evidence="1 6">Belongs to the FHY3/FAR1 family.</text>
</comment>
<dbReference type="GO" id="GO:0005634">
    <property type="term" value="C:nucleus"/>
    <property type="evidence" value="ECO:0007669"/>
    <property type="project" value="UniProtKB-SubCell"/>
</dbReference>
<evidence type="ECO:0000256" key="4">
    <source>
        <dbReference type="ARBA" id="ARBA00022833"/>
    </source>
</evidence>
<comment type="function">
    <text evidence="6">Putative transcription activator involved in regulating light control of development.</text>
</comment>
<evidence type="ECO:0000256" key="1">
    <source>
        <dbReference type="ARBA" id="ARBA00005889"/>
    </source>
</evidence>
<sequence length="314" mass="37128">MVWFGQLNNRVFWEKAVCHTFTVEFDPLSQKVRCECNKFESTGILCCHTLSVWSYYRVDTVSSCYVLLRWSKNFILKHTYIKSSHDVAQTDKSHNLFRHLCSEFYNVAQEFVACDEKVAILQFALRNAKSKLSDYRGSIRSTTFAATQNSHYKKKVKTVIFYGNYSGYNRHYYQKWRPQKTPKFWAPFWLLRQFSENRRNNQWIIRRRKGHLRSKQQRAKIKDSKLNEFANSISHGHQAKVDNNKNKLYLSSKLHSCNLLSIPEAVTTHLNNSFLNQIAPRHFQKFLPNPKIFFRIKIGTRSEKTLALPQPQIT</sequence>
<comment type="subcellular location">
    <subcellularLocation>
        <location evidence="6">Nucleus</location>
    </subcellularLocation>
</comment>
<name>A0A445A1Y3_ARAHY</name>
<evidence type="ECO:0000313" key="9">
    <source>
        <dbReference type="Proteomes" id="UP000289738"/>
    </source>
</evidence>
<dbReference type="GO" id="GO:0008270">
    <property type="term" value="F:zinc ion binding"/>
    <property type="evidence" value="ECO:0007669"/>
    <property type="project" value="UniProtKB-UniRule"/>
</dbReference>
<dbReference type="PANTHER" id="PTHR31669:SF283">
    <property type="entry name" value="PROTEIN FAR1-RELATED SEQUENCE"/>
    <property type="match status" value="1"/>
</dbReference>
<dbReference type="GO" id="GO:0006355">
    <property type="term" value="P:regulation of DNA-templated transcription"/>
    <property type="evidence" value="ECO:0007669"/>
    <property type="project" value="UniProtKB-UniRule"/>
</dbReference>
<evidence type="ECO:0000256" key="6">
    <source>
        <dbReference type="RuleBase" id="RU367018"/>
    </source>
</evidence>
<protein>
    <recommendedName>
        <fullName evidence="6">Protein FAR1-RELATED SEQUENCE</fullName>
    </recommendedName>
</protein>
<evidence type="ECO:0000256" key="5">
    <source>
        <dbReference type="PROSITE-ProRule" id="PRU00325"/>
    </source>
</evidence>
<dbReference type="InterPro" id="IPR006564">
    <property type="entry name" value="Znf_PMZ"/>
</dbReference>
<dbReference type="EMBL" id="SDMP01000013">
    <property type="protein sequence ID" value="RYR20454.1"/>
    <property type="molecule type" value="Genomic_DNA"/>
</dbReference>
<comment type="caution">
    <text evidence="8">The sequence shown here is derived from an EMBL/GenBank/DDBJ whole genome shotgun (WGS) entry which is preliminary data.</text>
</comment>
<evidence type="ECO:0000256" key="3">
    <source>
        <dbReference type="ARBA" id="ARBA00022771"/>
    </source>
</evidence>